<proteinExistence type="predicted"/>
<evidence type="ECO:0000256" key="1">
    <source>
        <dbReference type="ARBA" id="ARBA00000085"/>
    </source>
</evidence>
<dbReference type="PANTHER" id="PTHR44936">
    <property type="entry name" value="SENSOR PROTEIN CREC"/>
    <property type="match status" value="1"/>
</dbReference>
<gene>
    <name evidence="9" type="ORF">SAMN04487950_4072</name>
</gene>
<evidence type="ECO:0000256" key="2">
    <source>
        <dbReference type="ARBA" id="ARBA00012438"/>
    </source>
</evidence>
<dbReference type="GO" id="GO:0004673">
    <property type="term" value="F:protein histidine kinase activity"/>
    <property type="evidence" value="ECO:0007669"/>
    <property type="project" value="UniProtKB-EC"/>
</dbReference>
<feature type="transmembrane region" description="Helical" evidence="7">
    <location>
        <begin position="39"/>
        <end position="60"/>
    </location>
</feature>
<dbReference type="SUPFAM" id="SSF55874">
    <property type="entry name" value="ATPase domain of HSP90 chaperone/DNA topoisomerase II/histidine kinase"/>
    <property type="match status" value="1"/>
</dbReference>
<dbReference type="InterPro" id="IPR004358">
    <property type="entry name" value="Sig_transdc_His_kin-like_C"/>
</dbReference>
<evidence type="ECO:0000313" key="10">
    <source>
        <dbReference type="Proteomes" id="UP000199607"/>
    </source>
</evidence>
<dbReference type="AlphaFoldDB" id="A0A1I4IA22"/>
<organism evidence="9 10">
    <name type="scientific">Halogranum rubrum</name>
    <dbReference type="NCBI Taxonomy" id="553466"/>
    <lineage>
        <taxon>Archaea</taxon>
        <taxon>Methanobacteriati</taxon>
        <taxon>Methanobacteriota</taxon>
        <taxon>Stenosarchaea group</taxon>
        <taxon>Halobacteria</taxon>
        <taxon>Halobacteriales</taxon>
        <taxon>Haloferacaceae</taxon>
    </lineage>
</organism>
<dbReference type="EC" id="2.7.13.3" evidence="2"/>
<dbReference type="InterPro" id="IPR005467">
    <property type="entry name" value="His_kinase_dom"/>
</dbReference>
<evidence type="ECO:0000259" key="8">
    <source>
        <dbReference type="PROSITE" id="PS50109"/>
    </source>
</evidence>
<feature type="transmembrane region" description="Helical" evidence="7">
    <location>
        <begin position="135"/>
        <end position="155"/>
    </location>
</feature>
<evidence type="ECO:0000256" key="3">
    <source>
        <dbReference type="ARBA" id="ARBA00022679"/>
    </source>
</evidence>
<evidence type="ECO:0000256" key="7">
    <source>
        <dbReference type="SAM" id="Phobius"/>
    </source>
</evidence>
<keyword evidence="3" id="KW-0808">Transferase</keyword>
<dbReference type="InterPro" id="IPR031623">
    <property type="entry name" value="HisKA_4TM"/>
</dbReference>
<keyword evidence="4" id="KW-0547">Nucleotide-binding</keyword>
<feature type="transmembrane region" description="Helical" evidence="7">
    <location>
        <begin position="102"/>
        <end position="123"/>
    </location>
</feature>
<dbReference type="RefSeq" id="WP_089871900.1">
    <property type="nucleotide sequence ID" value="NZ_FOTC01000007.1"/>
</dbReference>
<keyword evidence="5 9" id="KW-0418">Kinase</keyword>
<dbReference type="GO" id="GO:0005524">
    <property type="term" value="F:ATP binding"/>
    <property type="evidence" value="ECO:0007669"/>
    <property type="project" value="UniProtKB-KW"/>
</dbReference>
<evidence type="ECO:0000256" key="4">
    <source>
        <dbReference type="ARBA" id="ARBA00022741"/>
    </source>
</evidence>
<dbReference type="InterPro" id="IPR050980">
    <property type="entry name" value="2C_sensor_his_kinase"/>
</dbReference>
<feature type="transmembrane region" description="Helical" evidence="7">
    <location>
        <begin position="66"/>
        <end position="90"/>
    </location>
</feature>
<keyword evidence="7" id="KW-0472">Membrane</keyword>
<dbReference type="PROSITE" id="PS50109">
    <property type="entry name" value="HIS_KIN"/>
    <property type="match status" value="1"/>
</dbReference>
<dbReference type="Proteomes" id="UP000199607">
    <property type="component" value="Unassembled WGS sequence"/>
</dbReference>
<evidence type="ECO:0000313" key="9">
    <source>
        <dbReference type="EMBL" id="SFL51115.1"/>
    </source>
</evidence>
<dbReference type="PRINTS" id="PR00344">
    <property type="entry name" value="BCTRLSENSOR"/>
</dbReference>
<keyword evidence="10" id="KW-1185">Reference proteome</keyword>
<evidence type="ECO:0000256" key="6">
    <source>
        <dbReference type="ARBA" id="ARBA00022840"/>
    </source>
</evidence>
<reference evidence="10" key="1">
    <citation type="submission" date="2016-10" db="EMBL/GenBank/DDBJ databases">
        <authorList>
            <person name="Varghese N."/>
            <person name="Submissions S."/>
        </authorList>
    </citation>
    <scope>NUCLEOTIDE SEQUENCE [LARGE SCALE GENOMIC DNA]</scope>
    <source>
        <strain evidence="10">CGMCC 1.7738</strain>
    </source>
</reference>
<dbReference type="Pfam" id="PF02518">
    <property type="entry name" value="HATPase_c"/>
    <property type="match status" value="1"/>
</dbReference>
<keyword evidence="7" id="KW-1133">Transmembrane helix</keyword>
<protein>
    <recommendedName>
        <fullName evidence="2">histidine kinase</fullName>
        <ecNumber evidence="2">2.7.13.3</ecNumber>
    </recommendedName>
</protein>
<keyword evidence="7" id="KW-0812">Transmembrane</keyword>
<dbReference type="PANTHER" id="PTHR44936:SF10">
    <property type="entry name" value="SENSOR PROTEIN RSTB"/>
    <property type="match status" value="1"/>
</dbReference>
<keyword evidence="6" id="KW-0067">ATP-binding</keyword>
<accession>A0A1I4IA22</accession>
<dbReference type="InterPro" id="IPR003594">
    <property type="entry name" value="HATPase_dom"/>
</dbReference>
<dbReference type="InterPro" id="IPR036890">
    <property type="entry name" value="HATPase_C_sf"/>
</dbReference>
<comment type="catalytic activity">
    <reaction evidence="1">
        <text>ATP + protein L-histidine = ADP + protein N-phospho-L-histidine.</text>
        <dbReference type="EC" id="2.7.13.3"/>
    </reaction>
</comment>
<feature type="domain" description="Histidine kinase" evidence="8">
    <location>
        <begin position="178"/>
        <end position="389"/>
    </location>
</feature>
<evidence type="ECO:0000256" key="5">
    <source>
        <dbReference type="ARBA" id="ARBA00022777"/>
    </source>
</evidence>
<sequence>MGESTNSFRALVRDALMLDSLDGPAEVSRARERGSVGRLVASGSVSLTGLALLVPHLIHLADGGPILGVVLATVGSLVSLGLLFVGVVLARSGFSTTNVVRISVWNLLGVVVLGSVMVANLLYQGQLGTELREPMFTIANLLALGAAAHVIIGFYDARRVRAEQLAKERQKIAVLNRVIRHNLRNSATVLQGHGDILAESVTDESLVRSAEVISQHAATIGSLAENAKRVIQVYERGPSDVRPRNVTAAVEEVADETANSFPEASVTVTVDDDVTGECRADADSGLSLALSELVENAVEHNDSETPSVDISLDADDEWVTLGVHDDGPGIPVHEKTLITGENELTQLQHGNGLGLWVVKAVADVSGGVLGFEEPEHGGSTVMLRLRRSHSTAQ</sequence>
<dbReference type="EMBL" id="FOTC01000007">
    <property type="protein sequence ID" value="SFL51115.1"/>
    <property type="molecule type" value="Genomic_DNA"/>
</dbReference>
<dbReference type="Pfam" id="PF16926">
    <property type="entry name" value="HisKA_4TM"/>
    <property type="match status" value="1"/>
</dbReference>
<dbReference type="SMART" id="SM00387">
    <property type="entry name" value="HATPase_c"/>
    <property type="match status" value="1"/>
</dbReference>
<dbReference type="CDD" id="cd00075">
    <property type="entry name" value="HATPase"/>
    <property type="match status" value="1"/>
</dbReference>
<name>A0A1I4IA22_9EURY</name>
<dbReference type="Gene3D" id="3.30.565.10">
    <property type="entry name" value="Histidine kinase-like ATPase, C-terminal domain"/>
    <property type="match status" value="1"/>
</dbReference>